<dbReference type="Pfam" id="PF08843">
    <property type="entry name" value="AbiEii"/>
    <property type="match status" value="1"/>
</dbReference>
<protein>
    <submittedName>
        <fullName evidence="1">Nucleotidyl transferase AbiEii/AbiGii toxin family protein</fullName>
    </submittedName>
</protein>
<evidence type="ECO:0000313" key="2">
    <source>
        <dbReference type="Proteomes" id="UP000583266"/>
    </source>
</evidence>
<dbReference type="AlphaFoldDB" id="A0A848GIR6"/>
<dbReference type="InterPro" id="IPR014942">
    <property type="entry name" value="AbiEii"/>
</dbReference>
<dbReference type="Proteomes" id="UP000583266">
    <property type="component" value="Unassembled WGS sequence"/>
</dbReference>
<proteinExistence type="predicted"/>
<dbReference type="EMBL" id="JABBGC010000001">
    <property type="protein sequence ID" value="NML37591.1"/>
    <property type="molecule type" value="Genomic_DNA"/>
</dbReference>
<gene>
    <name evidence="1" type="ORF">HHL17_10350</name>
</gene>
<accession>A0A848GIR6</accession>
<dbReference type="RefSeq" id="WP_169224643.1">
    <property type="nucleotide sequence ID" value="NZ_JABBGC010000001.1"/>
</dbReference>
<reference evidence="1 2" key="1">
    <citation type="submission" date="2020-04" db="EMBL/GenBank/DDBJ databases">
        <title>Chitinophaga sp. G-6-1-13 sp. nov., isolated from soil.</title>
        <authorList>
            <person name="Dahal R.H."/>
            <person name="Chaudhary D.K."/>
        </authorList>
    </citation>
    <scope>NUCLEOTIDE SEQUENCE [LARGE SCALE GENOMIC DNA]</scope>
    <source>
        <strain evidence="1 2">G-6-1-13</strain>
    </source>
</reference>
<comment type="caution">
    <text evidence="1">The sequence shown here is derived from an EMBL/GenBank/DDBJ whole genome shotgun (WGS) entry which is preliminary data.</text>
</comment>
<organism evidence="1 2">
    <name type="scientific">Chitinophaga fulva</name>
    <dbReference type="NCBI Taxonomy" id="2728842"/>
    <lineage>
        <taxon>Bacteria</taxon>
        <taxon>Pseudomonadati</taxon>
        <taxon>Bacteroidota</taxon>
        <taxon>Chitinophagia</taxon>
        <taxon>Chitinophagales</taxon>
        <taxon>Chitinophagaceae</taxon>
        <taxon>Chitinophaga</taxon>
    </lineage>
</organism>
<sequence length="387" mass="43992">MIHTNSFSAEWLEYKRQESGRDPGLIEKMIYALHLVEQLQVSGLPFIFKGGTSLVLLMTEPRRFSVDIDIVVAETTTREELEHYLQKVTASSTFIRVELDERRSYKGEIPKAHYKFIYTSNVPNKRGHEVFQKPEAEILLDVLFAENPYPAIVEKPVLSSWLENNGDPVYVSVPCINSITGDKMVAFAPCTTGVPYFAKKEREIIKQLFDVGNLFDQIDDVELVRKAYHIAATAEMKYRSERNIASIEQILQDTIDTALLLATPKCAAGNEAKLEELRTGIKQFTHFVFDQKGFKVEDALLSTAKAAYLAAYLLKGETGPLKRFDKATFDMKTFLIAHQEFNFLNKKIKFVKGGEALFYWFHTINLLHPPLSEFSLEVATTTAKEIT</sequence>
<name>A0A848GIR6_9BACT</name>
<keyword evidence="1" id="KW-0808">Transferase</keyword>
<evidence type="ECO:0000313" key="1">
    <source>
        <dbReference type="EMBL" id="NML37591.1"/>
    </source>
</evidence>
<keyword evidence="2" id="KW-1185">Reference proteome</keyword>
<dbReference type="GO" id="GO:0016740">
    <property type="term" value="F:transferase activity"/>
    <property type="evidence" value="ECO:0007669"/>
    <property type="project" value="UniProtKB-KW"/>
</dbReference>
<dbReference type="Gene3D" id="3.10.450.620">
    <property type="entry name" value="JHP933, nucleotidyltransferase-like core domain"/>
    <property type="match status" value="1"/>
</dbReference>